<evidence type="ECO:0000313" key="2">
    <source>
        <dbReference type="EMBL" id="CAD8938191.1"/>
    </source>
</evidence>
<gene>
    <name evidence="2" type="ORF">CTEN0397_LOCUS9254</name>
</gene>
<feature type="compositionally biased region" description="Basic residues" evidence="1">
    <location>
        <begin position="1"/>
        <end position="10"/>
    </location>
</feature>
<protein>
    <recommendedName>
        <fullName evidence="3">PH domain-containing protein</fullName>
    </recommendedName>
</protein>
<dbReference type="SUPFAM" id="SSF50729">
    <property type="entry name" value="PH domain-like"/>
    <property type="match status" value="1"/>
</dbReference>
<accession>A0A7S1GLU0</accession>
<name>A0A7S1GLU0_CYCTE</name>
<feature type="region of interest" description="Disordered" evidence="1">
    <location>
        <begin position="1"/>
        <end position="20"/>
    </location>
</feature>
<evidence type="ECO:0008006" key="3">
    <source>
        <dbReference type="Google" id="ProtNLM"/>
    </source>
</evidence>
<dbReference type="EMBL" id="HBFW01014537">
    <property type="protein sequence ID" value="CAD8938191.1"/>
    <property type="molecule type" value="Transcribed_RNA"/>
</dbReference>
<proteinExistence type="predicted"/>
<evidence type="ECO:0000256" key="1">
    <source>
        <dbReference type="SAM" id="MobiDB-lite"/>
    </source>
</evidence>
<organism evidence="2">
    <name type="scientific">Cyclophora tenuis</name>
    <name type="common">Marine diatom</name>
    <dbReference type="NCBI Taxonomy" id="216820"/>
    <lineage>
        <taxon>Eukaryota</taxon>
        <taxon>Sar</taxon>
        <taxon>Stramenopiles</taxon>
        <taxon>Ochrophyta</taxon>
        <taxon>Bacillariophyta</taxon>
        <taxon>Fragilariophyceae</taxon>
        <taxon>Fragilariophycidae</taxon>
        <taxon>Cyclophorales</taxon>
        <taxon>Cyclophoraceae</taxon>
        <taxon>Cyclophora</taxon>
    </lineage>
</organism>
<dbReference type="InterPro" id="IPR011993">
    <property type="entry name" value="PH-like_dom_sf"/>
</dbReference>
<dbReference type="Gene3D" id="2.30.29.30">
    <property type="entry name" value="Pleckstrin-homology domain (PH domain)/Phosphotyrosine-binding domain (PTB)"/>
    <property type="match status" value="1"/>
</dbReference>
<dbReference type="AlphaFoldDB" id="A0A7S1GLU0"/>
<reference evidence="2" key="1">
    <citation type="submission" date="2021-01" db="EMBL/GenBank/DDBJ databases">
        <authorList>
            <person name="Corre E."/>
            <person name="Pelletier E."/>
            <person name="Niang G."/>
            <person name="Scheremetjew M."/>
            <person name="Finn R."/>
            <person name="Kale V."/>
            <person name="Holt S."/>
            <person name="Cochrane G."/>
            <person name="Meng A."/>
            <person name="Brown T."/>
            <person name="Cohen L."/>
        </authorList>
    </citation>
    <scope>NUCLEOTIDE SEQUENCE</scope>
    <source>
        <strain evidence="2">ECT3854</strain>
    </source>
</reference>
<sequence>MSQELRRRKTGNVAPSSPGVVFDDAANSGLRASSMLDASPTLHGEAMKLHLPVLYAICPDFLQGLIQSIWCFSSMRPQWKKRYLILVGGFLYKFASNTSTQPKGSPVAVNAVDVHVVEIMEDDEELRGVTMPSGYEGIVCVSSLRKKQYYALASREDADLWVTSLRERRHETIRRSMGHAANMPYPNAWAHFDSLASSLVKRKERIRKRLQEVSARDMDVAAGSMPRGYFG</sequence>